<reference evidence="1 2" key="1">
    <citation type="submission" date="2015-01" db="EMBL/GenBank/DDBJ databases">
        <title>Rufibacter sp./DG31D/ whole genome sequencing.</title>
        <authorList>
            <person name="Kim M.K."/>
            <person name="Srinivasan S."/>
            <person name="Lee J.-J."/>
        </authorList>
    </citation>
    <scope>NUCLEOTIDE SEQUENCE [LARGE SCALE GENOMIC DNA]</scope>
    <source>
        <strain evidence="1 2">DG31D</strain>
    </source>
</reference>
<evidence type="ECO:0000313" key="1">
    <source>
        <dbReference type="EMBL" id="AKQ44719.1"/>
    </source>
</evidence>
<organism evidence="1 2">
    <name type="scientific">Rufibacter radiotolerans</name>
    <dbReference type="NCBI Taxonomy" id="1379910"/>
    <lineage>
        <taxon>Bacteria</taxon>
        <taxon>Pseudomonadati</taxon>
        <taxon>Bacteroidota</taxon>
        <taxon>Cytophagia</taxon>
        <taxon>Cytophagales</taxon>
        <taxon>Hymenobacteraceae</taxon>
        <taxon>Rufibacter</taxon>
    </lineage>
</organism>
<keyword evidence="2" id="KW-1185">Reference proteome</keyword>
<accession>A0A0H4VLW6</accession>
<sequence>MFFSQIYGHQETKQLLLNSVASQHVAHAQLFLGNEGGANLALALAYAQYLNCEDPKPDDSCGVCSSCTKISKRIHPDLNFVMPVTKTKDQSEALSKHFVKQWRSFLDESPFQTLNGWMQYIGADNKQGNIAKEESRELIRLTSLKAFEAKYKVIIIWLPELLHATAANALLKLLEEPPAATVFLLVSNASDKILPTILSRTQLVKVRSFTDEEVIQYLTEQQGIEKERAYQVTQLAEGNLQAARVLSQEMTSDYFTFFLSWMRLCYNHKFDGVLEQSEDFQKLGRENQKNFLQFALGLLRKVLLYGVDQQLITFLPAPELDFVQKFAKLIHQGNGAQLTHELNEAHYHIERNAHPKITFLNTSIQIAQLIRPVS</sequence>
<dbReference type="PANTHER" id="PTHR11669">
    <property type="entry name" value="REPLICATION FACTOR C / DNA POLYMERASE III GAMMA-TAU SUBUNIT"/>
    <property type="match status" value="1"/>
</dbReference>
<gene>
    <name evidence="1" type="ORF">TH63_02290</name>
</gene>
<dbReference type="GO" id="GO:0006261">
    <property type="term" value="P:DNA-templated DNA replication"/>
    <property type="evidence" value="ECO:0007669"/>
    <property type="project" value="TreeGrafter"/>
</dbReference>
<dbReference type="KEGG" id="ruf:TH63_02290"/>
<proteinExistence type="predicted"/>
<name>A0A0H4VLW6_9BACT</name>
<dbReference type="Gene3D" id="3.40.50.300">
    <property type="entry name" value="P-loop containing nucleotide triphosphate hydrolases"/>
    <property type="match status" value="1"/>
</dbReference>
<dbReference type="PATRIC" id="fig|1379910.4.peg.488"/>
<dbReference type="STRING" id="1379910.TH63_02290"/>
<dbReference type="AlphaFoldDB" id="A0A0H4VLW6"/>
<evidence type="ECO:0000313" key="2">
    <source>
        <dbReference type="Proteomes" id="UP000036458"/>
    </source>
</evidence>
<dbReference type="RefSeq" id="WP_048919506.1">
    <property type="nucleotide sequence ID" value="NZ_CP010777.1"/>
</dbReference>
<dbReference type="OrthoDB" id="9811073at2"/>
<dbReference type="EMBL" id="CP010777">
    <property type="protein sequence ID" value="AKQ44719.1"/>
    <property type="molecule type" value="Genomic_DNA"/>
</dbReference>
<dbReference type="InterPro" id="IPR027417">
    <property type="entry name" value="P-loop_NTPase"/>
</dbReference>
<dbReference type="InterPro" id="IPR050238">
    <property type="entry name" value="DNA_Rep/Repair_Clamp_Loader"/>
</dbReference>
<dbReference type="Proteomes" id="UP000036458">
    <property type="component" value="Chromosome"/>
</dbReference>
<dbReference type="PANTHER" id="PTHR11669:SF8">
    <property type="entry name" value="DNA POLYMERASE III SUBUNIT DELTA"/>
    <property type="match status" value="1"/>
</dbReference>
<protein>
    <submittedName>
        <fullName evidence="1">DNA polymerase III subunit delta</fullName>
    </submittedName>
</protein>
<dbReference type="Pfam" id="PF13177">
    <property type="entry name" value="DNA_pol3_delta2"/>
    <property type="match status" value="1"/>
</dbReference>
<dbReference type="SUPFAM" id="SSF52540">
    <property type="entry name" value="P-loop containing nucleoside triphosphate hydrolases"/>
    <property type="match status" value="1"/>
</dbReference>